<protein>
    <recommendedName>
        <fullName evidence="9">Energy-coupling factor transporter transmembrane protein BioN</fullName>
    </recommendedName>
</protein>
<keyword evidence="8" id="KW-1185">Reference proteome</keyword>
<proteinExistence type="predicted"/>
<dbReference type="GO" id="GO:0005886">
    <property type="term" value="C:plasma membrane"/>
    <property type="evidence" value="ECO:0007669"/>
    <property type="project" value="TreeGrafter"/>
</dbReference>
<comment type="subcellular location">
    <subcellularLocation>
        <location evidence="1">Membrane</location>
        <topology evidence="1">Multi-pass membrane protein</topology>
    </subcellularLocation>
</comment>
<dbReference type="Proteomes" id="UP000315730">
    <property type="component" value="Unassembled WGS sequence"/>
</dbReference>
<accession>A0A4Y4D7E2</accession>
<evidence type="ECO:0008006" key="9">
    <source>
        <dbReference type="Google" id="ProtNLM"/>
    </source>
</evidence>
<evidence type="ECO:0000313" key="7">
    <source>
        <dbReference type="EMBL" id="GEC99523.1"/>
    </source>
</evidence>
<feature type="transmembrane region" description="Helical" evidence="6">
    <location>
        <begin position="170"/>
        <end position="191"/>
    </location>
</feature>
<dbReference type="Pfam" id="PF02361">
    <property type="entry name" value="CbiQ"/>
    <property type="match status" value="1"/>
</dbReference>
<keyword evidence="4 6" id="KW-0472">Membrane</keyword>
<feature type="transmembrane region" description="Helical" evidence="6">
    <location>
        <begin position="99"/>
        <end position="116"/>
    </location>
</feature>
<evidence type="ECO:0000256" key="1">
    <source>
        <dbReference type="ARBA" id="ARBA00004141"/>
    </source>
</evidence>
<dbReference type="RefSeq" id="WP_141269744.1">
    <property type="nucleotide sequence ID" value="NZ_BJNW01000014.1"/>
</dbReference>
<keyword evidence="3 6" id="KW-1133">Transmembrane helix</keyword>
<dbReference type="EMBL" id="BJNW01000014">
    <property type="protein sequence ID" value="GEC99523.1"/>
    <property type="molecule type" value="Genomic_DNA"/>
</dbReference>
<evidence type="ECO:0000256" key="4">
    <source>
        <dbReference type="ARBA" id="ARBA00023136"/>
    </source>
</evidence>
<name>A0A4Y4D7E2_KOCVA</name>
<dbReference type="InterPro" id="IPR003339">
    <property type="entry name" value="ABC/ECF_trnsptr_transmembrane"/>
</dbReference>
<evidence type="ECO:0000256" key="3">
    <source>
        <dbReference type="ARBA" id="ARBA00022989"/>
    </source>
</evidence>
<evidence type="ECO:0000313" key="8">
    <source>
        <dbReference type="Proteomes" id="UP000315730"/>
    </source>
</evidence>
<sequence>MTGGAAASSPGSTLEPGAARAPGRRRGGGRSRGDDLLGTYVPGTSPLHRSPLWLKAALVLGACLGVMIARDWRVSLATLALTFVLSAACGLGVRRWARSLRPLALLVAILAVYHVVANGPARAADVVLSLLAVVTLTRLLLTTTPLPQLVDGLVRLCSPLRLIGVDPERIGLAVSLMIRSVPWLFGVLSSLRDAATARTVRTDPVRLVTPAVIATVDYAHRTGEALAARGLE</sequence>
<evidence type="ECO:0000256" key="5">
    <source>
        <dbReference type="SAM" id="MobiDB-lite"/>
    </source>
</evidence>
<feature type="transmembrane region" description="Helical" evidence="6">
    <location>
        <begin position="52"/>
        <end position="69"/>
    </location>
</feature>
<dbReference type="OrthoDB" id="509049at2"/>
<evidence type="ECO:0000256" key="6">
    <source>
        <dbReference type="SAM" id="Phobius"/>
    </source>
</evidence>
<dbReference type="CDD" id="cd16914">
    <property type="entry name" value="EcfT"/>
    <property type="match status" value="1"/>
</dbReference>
<organism evidence="7 8">
    <name type="scientific">Kocuria varians</name>
    <name type="common">Micrococcus varians</name>
    <dbReference type="NCBI Taxonomy" id="1272"/>
    <lineage>
        <taxon>Bacteria</taxon>
        <taxon>Bacillati</taxon>
        <taxon>Actinomycetota</taxon>
        <taxon>Actinomycetes</taxon>
        <taxon>Micrococcales</taxon>
        <taxon>Micrococcaceae</taxon>
        <taxon>Kocuria</taxon>
    </lineage>
</organism>
<dbReference type="STRING" id="1272.GCA_900014985_00252"/>
<gene>
    <name evidence="7" type="ORF">KVA01_16780</name>
</gene>
<feature type="region of interest" description="Disordered" evidence="5">
    <location>
        <begin position="1"/>
        <end position="37"/>
    </location>
</feature>
<dbReference type="AlphaFoldDB" id="A0A4Y4D7E2"/>
<reference evidence="7 8" key="1">
    <citation type="submission" date="2019-06" db="EMBL/GenBank/DDBJ databases">
        <title>Whole genome shotgun sequence of Kocuria varians NBRC 15358.</title>
        <authorList>
            <person name="Hosoyama A."/>
            <person name="Uohara A."/>
            <person name="Ohji S."/>
            <person name="Ichikawa N."/>
        </authorList>
    </citation>
    <scope>NUCLEOTIDE SEQUENCE [LARGE SCALE GENOMIC DNA]</scope>
    <source>
        <strain evidence="7 8">NBRC 15358</strain>
    </source>
</reference>
<dbReference type="PANTHER" id="PTHR33514:SF13">
    <property type="entry name" value="PROTEIN ABCI12, CHLOROPLASTIC"/>
    <property type="match status" value="1"/>
</dbReference>
<comment type="caution">
    <text evidence="7">The sequence shown here is derived from an EMBL/GenBank/DDBJ whole genome shotgun (WGS) entry which is preliminary data.</text>
</comment>
<feature type="transmembrane region" description="Helical" evidence="6">
    <location>
        <begin position="76"/>
        <end position="93"/>
    </location>
</feature>
<evidence type="ECO:0000256" key="2">
    <source>
        <dbReference type="ARBA" id="ARBA00022692"/>
    </source>
</evidence>
<dbReference type="PANTHER" id="PTHR33514">
    <property type="entry name" value="PROTEIN ABCI12, CHLOROPLASTIC"/>
    <property type="match status" value="1"/>
</dbReference>
<keyword evidence="2 6" id="KW-0812">Transmembrane</keyword>